<keyword evidence="3" id="KW-1185">Reference proteome</keyword>
<evidence type="ECO:0000256" key="1">
    <source>
        <dbReference type="SAM" id="Phobius"/>
    </source>
</evidence>
<keyword evidence="1" id="KW-1133">Transmembrane helix</keyword>
<dbReference type="Proteomes" id="UP000553766">
    <property type="component" value="Unassembled WGS sequence"/>
</dbReference>
<dbReference type="AlphaFoldDB" id="A0A840WP53"/>
<protein>
    <submittedName>
        <fullName evidence="2">Nitrogen fixation protein FixH</fullName>
    </submittedName>
</protein>
<feature type="transmembrane region" description="Helical" evidence="1">
    <location>
        <begin position="15"/>
        <end position="37"/>
    </location>
</feature>
<dbReference type="InterPro" id="IPR018037">
    <property type="entry name" value="FixH_proteobacterial"/>
</dbReference>
<evidence type="ECO:0000313" key="3">
    <source>
        <dbReference type="Proteomes" id="UP000553766"/>
    </source>
</evidence>
<accession>A0A840WP53</accession>
<dbReference type="PIRSF" id="PIRSF011386">
    <property type="entry name" value="FixH"/>
    <property type="match status" value="1"/>
</dbReference>
<reference evidence="2 3" key="1">
    <citation type="submission" date="2020-08" db="EMBL/GenBank/DDBJ databases">
        <title>Genomic Encyclopedia of Type Strains, Phase IV (KMG-IV): sequencing the most valuable type-strain genomes for metagenomic binning, comparative biology and taxonomic classification.</title>
        <authorList>
            <person name="Goeker M."/>
        </authorList>
    </citation>
    <scope>NUCLEOTIDE SEQUENCE [LARGE SCALE GENOMIC DNA]</scope>
    <source>
        <strain evidence="2 3">DSM 103377</strain>
    </source>
</reference>
<comment type="caution">
    <text evidence="2">The sequence shown here is derived from an EMBL/GenBank/DDBJ whole genome shotgun (WGS) entry which is preliminary data.</text>
</comment>
<keyword evidence="1" id="KW-0472">Membrane</keyword>
<evidence type="ECO:0000313" key="2">
    <source>
        <dbReference type="EMBL" id="MBB5516411.1"/>
    </source>
</evidence>
<name>A0A840WP53_9RHOB</name>
<keyword evidence="1" id="KW-0812">Transmembrane</keyword>
<sequence>MTTETERRFTGKHMAMVMVGAFGTIITVNLTLAYFAVGTFPGLEVKNSYVASQSFDDRKAAQLSLGWTSQAAYETGALVIAVTAIDGTPVLAEDVQIRVGRTTHGREDSFYDFASLRAAQAIPMELAPGAWRVDIKAKGADGTDFVTRHTVYVQG</sequence>
<dbReference type="RefSeq" id="WP_184012001.1">
    <property type="nucleotide sequence ID" value="NZ_JACIJS010000007.1"/>
</dbReference>
<gene>
    <name evidence="2" type="ORF">FHS89_002442</name>
</gene>
<proteinExistence type="predicted"/>
<dbReference type="EMBL" id="JACIJS010000007">
    <property type="protein sequence ID" value="MBB5516411.1"/>
    <property type="molecule type" value="Genomic_DNA"/>
</dbReference>
<dbReference type="Pfam" id="PF05751">
    <property type="entry name" value="FixH"/>
    <property type="match status" value="1"/>
</dbReference>
<dbReference type="InterPro" id="IPR008620">
    <property type="entry name" value="FixH"/>
</dbReference>
<organism evidence="2 3">
    <name type="scientific">Rubricella aquisinus</name>
    <dbReference type="NCBI Taxonomy" id="2028108"/>
    <lineage>
        <taxon>Bacteria</taxon>
        <taxon>Pseudomonadati</taxon>
        <taxon>Pseudomonadota</taxon>
        <taxon>Alphaproteobacteria</taxon>
        <taxon>Rhodobacterales</taxon>
        <taxon>Paracoccaceae</taxon>
        <taxon>Rubricella</taxon>
    </lineage>
</organism>